<organism evidence="4 5">
    <name type="scientific">Megasphaera hexanoica</name>
    <dbReference type="NCBI Taxonomy" id="1675036"/>
    <lineage>
        <taxon>Bacteria</taxon>
        <taxon>Bacillati</taxon>
        <taxon>Bacillota</taxon>
        <taxon>Negativicutes</taxon>
        <taxon>Veillonellales</taxon>
        <taxon>Veillonellaceae</taxon>
        <taxon>Megasphaera</taxon>
    </lineage>
</organism>
<dbReference type="PROSITE" id="PS51736">
    <property type="entry name" value="RECOMBINASES_3"/>
    <property type="match status" value="1"/>
</dbReference>
<dbReference type="SUPFAM" id="SSF53041">
    <property type="entry name" value="Resolvase-like"/>
    <property type="match status" value="1"/>
</dbReference>
<dbReference type="Pfam" id="PF07508">
    <property type="entry name" value="Recombinase"/>
    <property type="match status" value="1"/>
</dbReference>
<feature type="domain" description="Resolvase/invertase-type recombinase catalytic" evidence="2">
    <location>
        <begin position="4"/>
        <end position="148"/>
    </location>
</feature>
<feature type="coiled-coil region" evidence="1">
    <location>
        <begin position="372"/>
        <end position="426"/>
    </location>
</feature>
<accession>A0ABW7DQM8</accession>
<dbReference type="Proteomes" id="UP001605989">
    <property type="component" value="Unassembled WGS sequence"/>
</dbReference>
<keyword evidence="5" id="KW-1185">Reference proteome</keyword>
<dbReference type="InterPro" id="IPR050639">
    <property type="entry name" value="SSR_resolvase"/>
</dbReference>
<dbReference type="InterPro" id="IPR011109">
    <property type="entry name" value="DNA_bind_recombinase_dom"/>
</dbReference>
<protein>
    <submittedName>
        <fullName evidence="4">Recombinase family protein</fullName>
    </submittedName>
</protein>
<dbReference type="SMART" id="SM00857">
    <property type="entry name" value="Resolvase"/>
    <property type="match status" value="1"/>
</dbReference>
<dbReference type="InterPro" id="IPR036162">
    <property type="entry name" value="Resolvase-like_N_sf"/>
</dbReference>
<comment type="caution">
    <text evidence="4">The sequence shown here is derived from an EMBL/GenBank/DDBJ whole genome shotgun (WGS) entry which is preliminary data.</text>
</comment>
<dbReference type="Pfam" id="PF00239">
    <property type="entry name" value="Resolvase"/>
    <property type="match status" value="1"/>
</dbReference>
<dbReference type="RefSeq" id="WP_070807757.1">
    <property type="nucleotide sequence ID" value="NZ_CP011940.1"/>
</dbReference>
<dbReference type="PANTHER" id="PTHR30461:SF23">
    <property type="entry name" value="DNA RECOMBINASE-RELATED"/>
    <property type="match status" value="1"/>
</dbReference>
<evidence type="ECO:0000313" key="5">
    <source>
        <dbReference type="Proteomes" id="UP001605989"/>
    </source>
</evidence>
<evidence type="ECO:0000256" key="1">
    <source>
        <dbReference type="SAM" id="Coils"/>
    </source>
</evidence>
<dbReference type="PROSITE" id="PS51737">
    <property type="entry name" value="RECOMBINASE_DNA_BIND"/>
    <property type="match status" value="1"/>
</dbReference>
<dbReference type="Gene3D" id="3.90.1750.20">
    <property type="entry name" value="Putative Large Serine Recombinase, Chain B, Domain 2"/>
    <property type="match status" value="1"/>
</dbReference>
<dbReference type="Gene3D" id="3.40.50.1390">
    <property type="entry name" value="Resolvase, N-terminal catalytic domain"/>
    <property type="match status" value="1"/>
</dbReference>
<evidence type="ECO:0000259" key="2">
    <source>
        <dbReference type="PROSITE" id="PS51736"/>
    </source>
</evidence>
<dbReference type="InterPro" id="IPR006119">
    <property type="entry name" value="Resolv_N"/>
</dbReference>
<gene>
    <name evidence="4" type="ORF">ACGTZG_08935</name>
</gene>
<feature type="domain" description="Recombinase" evidence="3">
    <location>
        <begin position="156"/>
        <end position="261"/>
    </location>
</feature>
<dbReference type="PANTHER" id="PTHR30461">
    <property type="entry name" value="DNA-INVERTASE FROM LAMBDOID PROPHAGE"/>
    <property type="match status" value="1"/>
</dbReference>
<evidence type="ECO:0000259" key="3">
    <source>
        <dbReference type="PROSITE" id="PS51737"/>
    </source>
</evidence>
<dbReference type="Pfam" id="PF13408">
    <property type="entry name" value="Zn_ribbon_recom"/>
    <property type="match status" value="1"/>
</dbReference>
<reference evidence="4 5" key="1">
    <citation type="submission" date="2024-10" db="EMBL/GenBank/DDBJ databases">
        <authorList>
            <person name="Sang B.-I."/>
            <person name="Prabhaharan D."/>
        </authorList>
    </citation>
    <scope>NUCLEOTIDE SEQUENCE [LARGE SCALE GENOMIC DNA]</scope>
    <source>
        <strain evidence="4 5">MH</strain>
    </source>
</reference>
<dbReference type="CDD" id="cd00338">
    <property type="entry name" value="Ser_Recombinase"/>
    <property type="match status" value="1"/>
</dbReference>
<sequence length="505" mass="57355">MTKNAVIYARFSSDKQREESIDGQIRECRAFAEANEINIINTYIDRAMSARTDQRPSFLQMVKDSAKHLFDYVIVYQLDRFSRSRYDSAIYKHRLKKNGVKVLSAKENIKDDPSGILLESVIEGMAEYYSAELSQKVKRGMTENLLEGKWIGGIVPFGYELTSENKLAISPATGHLVSEIYNKCLSGVKTTDILSKLNSLGIKTQRGCNFTRNSLNRILKNQIYTGTFTWAGTSYPDYAPALITQEQYTAMQNLFESRKRKSNTARRVSPQYALTGKIYCGTCGLPMTGYCGKSHTGTTYYYYQCSSKNNKSEKAARSQIACDAKNISRDKLEKLVLDTTISILKNKDAVKCIADQCMTIQKAELEHKPAEQLRLESQIKEIEKRLKNSVKAVENGLISQTITNNIETYEKQLTELNAQLDGLKLETHIIPITEEAVIYYLNQLTERANKKDGYSLDTFDDFIRRVVVTGKRVDIYYNYTAVPNILENPAVKMLRGSSEDYLVTR</sequence>
<evidence type="ECO:0000313" key="4">
    <source>
        <dbReference type="EMBL" id="MFG6273312.1"/>
    </source>
</evidence>
<dbReference type="EMBL" id="JBIEKR010000006">
    <property type="protein sequence ID" value="MFG6273312.1"/>
    <property type="molecule type" value="Genomic_DNA"/>
</dbReference>
<keyword evidence="1" id="KW-0175">Coiled coil</keyword>
<name>A0ABW7DQM8_9FIRM</name>
<dbReference type="InterPro" id="IPR025827">
    <property type="entry name" value="Zn_ribbon_recom_dom"/>
</dbReference>
<dbReference type="InterPro" id="IPR038109">
    <property type="entry name" value="DNA_bind_recomb_sf"/>
</dbReference>
<proteinExistence type="predicted"/>